<feature type="domain" description="Helitron helicase-like" evidence="5">
    <location>
        <begin position="1462"/>
        <end position="1644"/>
    </location>
</feature>
<evidence type="ECO:0000259" key="6">
    <source>
        <dbReference type="Pfam" id="PF16900"/>
    </source>
</evidence>
<evidence type="ECO:0000259" key="4">
    <source>
        <dbReference type="Pfam" id="PF05970"/>
    </source>
</evidence>
<sequence>MARKIDGKITRIVDLASLCPSLKDCMVKVKVLRKFLSPSCNDKSIDLILVDKLGQKIHAVVGDDFVDAVTSAIVEGSWLDISNFDIYPATGSLKLTSHQFMIYWNTTTIINPTDALSDCYYFSFRDINDIKRGLVKPECCFDVIGRVMCVGNFDDDLPPNYGPNVIYLELEDVGFSLTVLINNKMAHLLANAVRNSFKKKVAYTDVSSLNPFVHEWRLRVKILSKFVRCFGNHNTVDLILVDEKGQKIHAVIDGDYIDRVCRRITVGDWISLRGFKLTLALYPFRPVPHRFMLRWQDSTVMKKISPVSSNNFFSFASFDDVNSGILDPAVCVDLIGEIIKVGNPKEDGGPNNNWNEIYFQLQDKTDNILQCRLPKDYANDFFNKWRHCTDDILICIMRFAKLEVNSGSWLATSAYTCTEIMINFPCQEVTDMKYAILAREGMQHVIGHIVNVGPLEDIMIRGRSNTKLDIELRDTNDARLVCTLWGKYADQVNTYAAEHSSDMIVCVVRFAQLKEFRGNRSISNSYNSTRILLDPQTKVAHEFRSKLSAVDLPIVFRDKSDDTPVSSTVSLVCSKKVDPYPLKEGHDGPPLFACEECGKDVSDVTPRYRLMLRVADGFADAKFLFFDGLAEKLIGKSAAVVSSEVPKENPTFLPVAISDLLGKRILFKIRIGSDNRHTRNTHYVVQKYADNRKMVVEYEAEVSANSSIQEITDASPISCIMPKSVKKRDVGVVTPAIQYSLRKKVKVEKGEDVIGEVLNVSGLGFCGRLHEDVPNEYDVSRRLKGLYNLRSGPNKSNSLVKPTNDLHYEGYITLSEDDVSLDQESLDDDMDDVYNRGDVDTYYVNDIDKNYDPLVSESDTDDEDIEYMTDADYDDDEDEYITSGDDVNELPTSENESDVEEKVANDMGHGNVLLKENVLFVDQEVDPDSDQNRVITFRLRDSRDTLLNCELTGQLANSFYKSWSSFGGDQVICILRWGLIDVCAGRPTISSTDCTNFMLNSPIREVDEFKSFNESSDQESEEGSCFSNTQKNQKYIVSLYLQAASNNRAYAPQTFANSQESLPRTTRARQYRYDMLKQKRLAANKRRTGTMMDSDKIEDFVYFVATDSDSEEDDLSEDLSKRSHVGIQDTSDFDDLFGVTGTQKQHTGRRLAFAVGADSPGSVVPGLTTNGYYDEGDPTCACPHCGALMWYGERLNKRVITRNPLFGLCCKQGKVELPRMRDPPKTLSALMYNGDDRSKHFREFIRAYNMMFAFTSLGGKIDNTVNDGKGPYLFKLSGENYHLIGDLMPADDASLAFLQLYIHDTENEVSNRINAFGRTGNATSIDAEIVSRLKKMLDAHNPHVKGFRTASEMFKDNPQCEGLKLVLSSGRKGDGRTHNLPTGKEIAGLIPGDFVIGDSSRDIVLHGRTGQLHRISELHPAYLPLQYPLLFPFGEDGFRLGIDIGFVDMRGRKRTNISMREFFAYRIQTRDNEPPTIPMAGRLFQQFLVDAYTMIETNRLRYVWFNQKNLRCENYERIKKTAELGDRYLNDQGRRIFIPSSFTGGSRYMMQHYLDAMATCKYFGYPDIFITITCNPKWPEITRYLDKHKLKPEDRPDIMCRVFKMKLDNLVHQLTKEDIFGVASSALYTIEFQKRGLPHAHMVLFLAKDSKLPTGDDIDRYISAEIPDKELYPHLYEVVADSMIHGPCGTAHPSNVCMRNGKCTKFFPRPFSTITKVSDDGYPLYRRRRDGRFVEKRKVRCDNSYVVPYNDTLLIRYRAHINVEWCNQSRSIKYLFKYINKGPDYIGASVQKEDENGIVHDEIEKYFSCRYISACEATWRLLAFPTHHRTTSVVKLSFHLPDKQFCVYNPDDPIEDVLNRRSVSHSMFLAWMEANKLFPELTKDLTYADFPTAFVWRAKERVWKIRERGFAIGRITHVPRSAGEDYYLRILLNKVPGPKSFDEIKTVNDIVYDTFHDACFAMGLLDDDKEYIDAITEASLWGTGNYLRKLFVVMLMSNSVDDPLRVWDATWEMLSEDLLHKERVDRGDPGLTLTQDQIKYLGLVAIEQILRNSSSSLANFAGMMCPDMGLNDGVLNSLVDDELRYTESEQRDIYLDHFAKLTDEQKKVYEEILDAVLCDKGGVFFVYGFGGTGKTFIWSILSAALRMRGLIVLNVASSGIASLLLPGGRTAHSRFGIPLNPNEFTTCSIKADSHLADLIRLTKLIIWDEAPMMSKFCFETLDRTMRDIIKTKHDRPFGGKVVVFGGDFRQILPVIVGAGREETVLASMNSSYLWRNCKVLRLTKNMRLMRTTDPALAQEIESFSTWLLDVGDGKINEPNNGEVDIDIPEDLLVTDVQNPIESIVKTVYGENYGMIQPASFLRERAILCPTNKDVDVINNFMLDHLQGYEKSYLSSDSIEPADETEADRMVYSQEFLNSIKISGLPHHNLVLRVGSPIMLLRNIDPKEGLCNGTRLQVTQLADHVIEAEIITSDIVGKRVLIPRIFVSPPETKFPFRMRRRQFPVALAFAMTINKSQGQTLSSVGLYLPRPVFAHGQLYVAMSRVKSRGGLKILITDEHGQPRKSTRNVVYKEVFQNI</sequence>
<evidence type="ECO:0000256" key="1">
    <source>
        <dbReference type="ARBA" id="ARBA00023125"/>
    </source>
</evidence>
<dbReference type="GO" id="GO:0005524">
    <property type="term" value="F:ATP binding"/>
    <property type="evidence" value="ECO:0007669"/>
    <property type="project" value="UniProtKB-KW"/>
</dbReference>
<evidence type="ECO:0000313" key="9">
    <source>
        <dbReference type="Proteomes" id="UP000694251"/>
    </source>
</evidence>
<comment type="caution">
    <text evidence="8">The sequence shown here is derived from an EMBL/GenBank/DDBJ whole genome shotgun (WGS) entry which is preliminary data.</text>
</comment>
<dbReference type="Pfam" id="PF05970">
    <property type="entry name" value="PIF1"/>
    <property type="match status" value="1"/>
</dbReference>
<dbReference type="InterPro" id="IPR025476">
    <property type="entry name" value="Helitron_helicase-like"/>
</dbReference>
<dbReference type="GO" id="GO:0006281">
    <property type="term" value="P:DNA repair"/>
    <property type="evidence" value="ECO:0007669"/>
    <property type="project" value="UniProtKB-KW"/>
</dbReference>
<dbReference type="InterPro" id="IPR031657">
    <property type="entry name" value="REPA_OB_2"/>
</dbReference>
<dbReference type="InterPro" id="IPR047192">
    <property type="entry name" value="Euk_RPA1_DBD_C"/>
</dbReference>
<dbReference type="CDD" id="cd04476">
    <property type="entry name" value="RPA1_DBD_C"/>
    <property type="match status" value="1"/>
</dbReference>
<keyword evidence="2" id="KW-0378">Hydrolase</keyword>
<dbReference type="Pfam" id="PF14214">
    <property type="entry name" value="Helitron_like_N"/>
    <property type="match status" value="1"/>
</dbReference>
<reference evidence="8 9" key="1">
    <citation type="submission" date="2020-12" db="EMBL/GenBank/DDBJ databases">
        <title>Concerted genomic and epigenomic changes stabilize Arabidopsis allopolyploids.</title>
        <authorList>
            <person name="Chen Z."/>
        </authorList>
    </citation>
    <scope>NUCLEOTIDE SEQUENCE [LARGE SCALE GENOMIC DNA]</scope>
    <source>
        <strain evidence="8">As9502</strain>
        <tissue evidence="8">Leaf</tissue>
    </source>
</reference>
<evidence type="ECO:0000259" key="3">
    <source>
        <dbReference type="Pfam" id="PF02721"/>
    </source>
</evidence>
<keyword evidence="2" id="KW-0067">ATP-binding</keyword>
<keyword evidence="9" id="KW-1185">Reference proteome</keyword>
<feature type="domain" description="Replication protein A 70 kDa DNA-binding subunit B/D first OB fold" evidence="3">
    <location>
        <begin position="14"/>
        <end position="112"/>
    </location>
</feature>
<dbReference type="GO" id="GO:0016787">
    <property type="term" value="F:hydrolase activity"/>
    <property type="evidence" value="ECO:0007669"/>
    <property type="project" value="UniProtKB-KW"/>
</dbReference>
<dbReference type="OrthoDB" id="2272314at2759"/>
<dbReference type="InterPro" id="IPR049163">
    <property type="entry name" value="Pif1-like_2B_dom"/>
</dbReference>
<dbReference type="CDD" id="cd04481">
    <property type="entry name" value="RPA1_DBD_B_like"/>
    <property type="match status" value="3"/>
</dbReference>
<keyword evidence="2" id="KW-0227">DNA damage</keyword>
<dbReference type="EMBL" id="JAEFBJ010000008">
    <property type="protein sequence ID" value="KAG7583359.1"/>
    <property type="molecule type" value="Genomic_DNA"/>
</dbReference>
<dbReference type="GO" id="GO:0000723">
    <property type="term" value="P:telomere maintenance"/>
    <property type="evidence" value="ECO:0007669"/>
    <property type="project" value="InterPro"/>
</dbReference>
<feature type="domain" description="DNA helicase Pif1-like DEAD-box helicase" evidence="4">
    <location>
        <begin position="2100"/>
        <end position="2320"/>
    </location>
</feature>
<feature type="domain" description="DNA helicase Pif1-like 2B" evidence="7">
    <location>
        <begin position="2414"/>
        <end position="2460"/>
    </location>
</feature>
<evidence type="ECO:0000259" key="7">
    <source>
        <dbReference type="Pfam" id="PF21530"/>
    </source>
</evidence>
<dbReference type="EC" id="5.6.2.3" evidence="2"/>
<dbReference type="Proteomes" id="UP000694251">
    <property type="component" value="Chromosome 8"/>
</dbReference>
<dbReference type="PANTHER" id="PTHR10492:SF101">
    <property type="entry name" value="ATP-DEPENDENT DNA HELICASE"/>
    <property type="match status" value="1"/>
</dbReference>
<dbReference type="CDD" id="cd18809">
    <property type="entry name" value="SF1_C_RecD"/>
    <property type="match status" value="1"/>
</dbReference>
<proteinExistence type="inferred from homology"/>
<dbReference type="Pfam" id="PF02721">
    <property type="entry name" value="DUF223"/>
    <property type="match status" value="2"/>
</dbReference>
<dbReference type="InterPro" id="IPR003871">
    <property type="entry name" value="RFA1B/D_OB_1st"/>
</dbReference>
<name>A0A8T2BBE7_ARASU</name>
<dbReference type="GO" id="GO:0003677">
    <property type="term" value="F:DNA binding"/>
    <property type="evidence" value="ECO:0007669"/>
    <property type="project" value="UniProtKB-KW"/>
</dbReference>
<protein>
    <recommendedName>
        <fullName evidence="2">ATP-dependent DNA helicase</fullName>
        <ecNumber evidence="2">5.6.2.3</ecNumber>
    </recommendedName>
</protein>
<dbReference type="GO" id="GO:0043139">
    <property type="term" value="F:5'-3' DNA helicase activity"/>
    <property type="evidence" value="ECO:0007669"/>
    <property type="project" value="UniProtKB-EC"/>
</dbReference>
<keyword evidence="2" id="KW-0234">DNA repair</keyword>
<dbReference type="Pfam" id="PF16900">
    <property type="entry name" value="REPA_OB_2"/>
    <property type="match status" value="1"/>
</dbReference>
<dbReference type="Pfam" id="PF21530">
    <property type="entry name" value="Pif1_2B_dom"/>
    <property type="match status" value="1"/>
</dbReference>
<comment type="similarity">
    <text evidence="2">Belongs to the helicase family.</text>
</comment>
<gene>
    <name evidence="8" type="ORF">ISN44_As08g028830</name>
</gene>
<dbReference type="FunFam" id="3.40.50.300:FF:002884">
    <property type="entry name" value="ATP-dependent DNA helicase"/>
    <property type="match status" value="1"/>
</dbReference>
<feature type="domain" description="Replication protein A 70 kDa DNA-binding subunit B/D first OB fold" evidence="3">
    <location>
        <begin position="203"/>
        <end position="303"/>
    </location>
</feature>
<comment type="cofactor">
    <cofactor evidence="2">
        <name>Mg(2+)</name>
        <dbReference type="ChEBI" id="CHEBI:18420"/>
    </cofactor>
</comment>
<keyword evidence="1" id="KW-0238">DNA-binding</keyword>
<keyword evidence="2" id="KW-0547">Nucleotide-binding</keyword>
<dbReference type="GO" id="GO:0006310">
    <property type="term" value="P:DNA recombination"/>
    <property type="evidence" value="ECO:0007669"/>
    <property type="project" value="UniProtKB-KW"/>
</dbReference>
<evidence type="ECO:0000256" key="2">
    <source>
        <dbReference type="RuleBase" id="RU363044"/>
    </source>
</evidence>
<dbReference type="CDD" id="cd04480">
    <property type="entry name" value="RPA1_DBD_A_like"/>
    <property type="match status" value="2"/>
</dbReference>
<keyword evidence="2 8" id="KW-0347">Helicase</keyword>
<keyword evidence="2" id="KW-0233">DNA recombination</keyword>
<accession>A0A8T2BBE7</accession>
<comment type="catalytic activity">
    <reaction evidence="2">
        <text>ATP + H2O = ADP + phosphate + H(+)</text>
        <dbReference type="Rhea" id="RHEA:13065"/>
        <dbReference type="ChEBI" id="CHEBI:15377"/>
        <dbReference type="ChEBI" id="CHEBI:15378"/>
        <dbReference type="ChEBI" id="CHEBI:30616"/>
        <dbReference type="ChEBI" id="CHEBI:43474"/>
        <dbReference type="ChEBI" id="CHEBI:456216"/>
        <dbReference type="EC" id="5.6.2.3"/>
    </reaction>
</comment>
<evidence type="ECO:0000259" key="5">
    <source>
        <dbReference type="Pfam" id="PF14214"/>
    </source>
</evidence>
<evidence type="ECO:0000313" key="8">
    <source>
        <dbReference type="EMBL" id="KAG7583359.1"/>
    </source>
</evidence>
<feature type="domain" description="Replication protein A OB" evidence="6">
    <location>
        <begin position="444"/>
        <end position="528"/>
    </location>
</feature>
<organism evidence="8 9">
    <name type="scientific">Arabidopsis suecica</name>
    <name type="common">Swedish thale-cress</name>
    <name type="synonym">Cardaminopsis suecica</name>
    <dbReference type="NCBI Taxonomy" id="45249"/>
    <lineage>
        <taxon>Eukaryota</taxon>
        <taxon>Viridiplantae</taxon>
        <taxon>Streptophyta</taxon>
        <taxon>Embryophyta</taxon>
        <taxon>Tracheophyta</taxon>
        <taxon>Spermatophyta</taxon>
        <taxon>Magnoliopsida</taxon>
        <taxon>eudicotyledons</taxon>
        <taxon>Gunneridae</taxon>
        <taxon>Pentapetalae</taxon>
        <taxon>rosids</taxon>
        <taxon>malvids</taxon>
        <taxon>Brassicales</taxon>
        <taxon>Brassicaceae</taxon>
        <taxon>Camelineae</taxon>
        <taxon>Arabidopsis</taxon>
    </lineage>
</organism>
<dbReference type="InterPro" id="IPR010285">
    <property type="entry name" value="DNA_helicase_pif1-like_DEAD"/>
</dbReference>
<dbReference type="PANTHER" id="PTHR10492">
    <property type="match status" value="1"/>
</dbReference>